<name>A0A564YCG8_HYMDI</name>
<protein>
    <submittedName>
        <fullName evidence="1">Uncharacterized protein</fullName>
    </submittedName>
</protein>
<proteinExistence type="predicted"/>
<evidence type="ECO:0000313" key="2">
    <source>
        <dbReference type="Proteomes" id="UP000321570"/>
    </source>
</evidence>
<dbReference type="Proteomes" id="UP000321570">
    <property type="component" value="Unassembled WGS sequence"/>
</dbReference>
<dbReference type="AlphaFoldDB" id="A0A564YCG8"/>
<reference evidence="1 2" key="1">
    <citation type="submission" date="2019-07" db="EMBL/GenBank/DDBJ databases">
        <authorList>
            <person name="Jastrzebski P J."/>
            <person name="Paukszto L."/>
            <person name="Jastrzebski P J."/>
        </authorList>
    </citation>
    <scope>NUCLEOTIDE SEQUENCE [LARGE SCALE GENOMIC DNA]</scope>
    <source>
        <strain evidence="1 2">WMS-il1</strain>
    </source>
</reference>
<evidence type="ECO:0000313" key="1">
    <source>
        <dbReference type="EMBL" id="VUZ44283.1"/>
    </source>
</evidence>
<dbReference type="EMBL" id="CABIJS010000123">
    <property type="protein sequence ID" value="VUZ44283.1"/>
    <property type="molecule type" value="Genomic_DNA"/>
</dbReference>
<gene>
    <name evidence="1" type="ORF">WMSIL1_LOCUS4407</name>
</gene>
<accession>A0A564YCG8</accession>
<organism evidence="1 2">
    <name type="scientific">Hymenolepis diminuta</name>
    <name type="common">Rat tapeworm</name>
    <dbReference type="NCBI Taxonomy" id="6216"/>
    <lineage>
        <taxon>Eukaryota</taxon>
        <taxon>Metazoa</taxon>
        <taxon>Spiralia</taxon>
        <taxon>Lophotrochozoa</taxon>
        <taxon>Platyhelminthes</taxon>
        <taxon>Cestoda</taxon>
        <taxon>Eucestoda</taxon>
        <taxon>Cyclophyllidea</taxon>
        <taxon>Hymenolepididae</taxon>
        <taxon>Hymenolepis</taxon>
    </lineage>
</organism>
<keyword evidence="2" id="KW-1185">Reference proteome</keyword>
<sequence>MILFSIPQIKPSWPELFVATDPNVLSGLHIVDIAAMPFCDLNYSWRHIRDRLHYIRALALLCWNKNLF</sequence>